<protein>
    <submittedName>
        <fullName evidence="1">Uncharacterized protein</fullName>
    </submittedName>
</protein>
<name>A0A640MK05_BACAN</name>
<gene>
    <name evidence="1" type="ORF">QuyetLC_26720</name>
</gene>
<comment type="caution">
    <text evidence="1">The sequence shown here is derived from an EMBL/GenBank/DDBJ whole genome shotgun (WGS) entry which is preliminary data.</text>
</comment>
<dbReference type="AlphaFoldDB" id="A0A640MK05"/>
<reference evidence="1" key="1">
    <citation type="submission" date="2019-12" db="EMBL/GenBank/DDBJ databases">
        <title>Epidemiological and comparative genomic analysis of Bacillus anthracis isolated from northern Vietnam.</title>
        <authorList>
            <person name="Hoang T.T.H."/>
            <person name="Dang D.A."/>
            <person name="Pham M.H."/>
            <person name="Luong M.H."/>
            <person name="Tran N.D."/>
            <person name="Nguyen T.H."/>
            <person name="Nguyen T.T."/>
            <person name="Inoue S."/>
            <person name="Morikawa S."/>
            <person name="Okutani A."/>
        </authorList>
    </citation>
    <scope>NUCLEOTIDE SEQUENCE</scope>
    <source>
        <strain evidence="1">QuyetLC</strain>
    </source>
</reference>
<reference evidence="1" key="2">
    <citation type="submission" date="2019-12" db="EMBL/GenBank/DDBJ databases">
        <authorList>
            <person name="Hoang T.H.H."/>
            <person name="Okutani A."/>
        </authorList>
    </citation>
    <scope>NUCLEOTIDE SEQUENCE</scope>
    <source>
        <strain evidence="1">QuyetLC</strain>
    </source>
</reference>
<organism evidence="1">
    <name type="scientific">Bacillus anthracis</name>
    <name type="common">anthrax bacterium</name>
    <dbReference type="NCBI Taxonomy" id="1392"/>
    <lineage>
        <taxon>Bacteria</taxon>
        <taxon>Bacillati</taxon>
        <taxon>Bacillota</taxon>
        <taxon>Bacilli</taxon>
        <taxon>Bacillales</taxon>
        <taxon>Bacillaceae</taxon>
        <taxon>Bacillus</taxon>
        <taxon>Bacillus cereus group</taxon>
    </lineage>
</organism>
<accession>A0A640MK05</accession>
<proteinExistence type="predicted"/>
<dbReference type="EMBL" id="BLEY01000027">
    <property type="protein sequence ID" value="GEU14182.1"/>
    <property type="molecule type" value="Genomic_DNA"/>
</dbReference>
<evidence type="ECO:0000313" key="1">
    <source>
        <dbReference type="EMBL" id="GEU14182.1"/>
    </source>
</evidence>
<sequence length="60" mass="6776">MSLESLANKAKKINKTDAKIVAKCLIEVMAKLKYDNRIATKYTISGSGLKTITYIKERRN</sequence>